<evidence type="ECO:0000313" key="1">
    <source>
        <dbReference type="EMBL" id="KAI4367267.1"/>
    </source>
</evidence>
<sequence length="126" mass="14496">MDFVKVVLLSFSLLVIVRVGEGQVPKQVIIRNGIPDKTLGLHCASADDDLGYHELSPGQDWGFSFRTRFLGGTLFYCTFRWHGRSHTANVFQQGYNRCTTCRVMVGVKGICYFDDPRYLYDCRPWY</sequence>
<gene>
    <name evidence="1" type="ORF">MLD38_023024</name>
</gene>
<proteinExistence type="predicted"/>
<reference evidence="2" key="1">
    <citation type="journal article" date="2023" name="Front. Plant Sci.">
        <title>Chromosomal-level genome assembly of Melastoma candidum provides insights into trichome evolution.</title>
        <authorList>
            <person name="Zhong Y."/>
            <person name="Wu W."/>
            <person name="Sun C."/>
            <person name="Zou P."/>
            <person name="Liu Y."/>
            <person name="Dai S."/>
            <person name="Zhou R."/>
        </authorList>
    </citation>
    <scope>NUCLEOTIDE SEQUENCE [LARGE SCALE GENOMIC DNA]</scope>
</reference>
<keyword evidence="2" id="KW-1185">Reference proteome</keyword>
<name>A0ACB9QP89_9MYRT</name>
<dbReference type="EMBL" id="CM042885">
    <property type="protein sequence ID" value="KAI4367267.1"/>
    <property type="molecule type" value="Genomic_DNA"/>
</dbReference>
<organism evidence="1 2">
    <name type="scientific">Melastoma candidum</name>
    <dbReference type="NCBI Taxonomy" id="119954"/>
    <lineage>
        <taxon>Eukaryota</taxon>
        <taxon>Viridiplantae</taxon>
        <taxon>Streptophyta</taxon>
        <taxon>Embryophyta</taxon>
        <taxon>Tracheophyta</taxon>
        <taxon>Spermatophyta</taxon>
        <taxon>Magnoliopsida</taxon>
        <taxon>eudicotyledons</taxon>
        <taxon>Gunneridae</taxon>
        <taxon>Pentapetalae</taxon>
        <taxon>rosids</taxon>
        <taxon>malvids</taxon>
        <taxon>Myrtales</taxon>
        <taxon>Melastomataceae</taxon>
        <taxon>Melastomatoideae</taxon>
        <taxon>Melastomateae</taxon>
        <taxon>Melastoma</taxon>
    </lineage>
</organism>
<protein>
    <submittedName>
        <fullName evidence="1">Uncharacterized protein</fullName>
    </submittedName>
</protein>
<comment type="caution">
    <text evidence="1">The sequence shown here is derived from an EMBL/GenBank/DDBJ whole genome shotgun (WGS) entry which is preliminary data.</text>
</comment>
<dbReference type="Proteomes" id="UP001057402">
    <property type="component" value="Chromosome 6"/>
</dbReference>
<accession>A0ACB9QP89</accession>
<evidence type="ECO:0000313" key="2">
    <source>
        <dbReference type="Proteomes" id="UP001057402"/>
    </source>
</evidence>